<reference evidence="3 4" key="1">
    <citation type="submission" date="2016-04" db="EMBL/GenBank/DDBJ databases">
        <title>Complete genome sequence of Fictibacillus phosphorivorans G25-29, a strain toxic to nematodes.</title>
        <authorList>
            <person name="Zheng Z."/>
        </authorList>
    </citation>
    <scope>NUCLEOTIDE SEQUENCE [LARGE SCALE GENOMIC DNA]</scope>
    <source>
        <strain evidence="3 4">G25-29</strain>
    </source>
</reference>
<dbReference type="Proteomes" id="UP000076623">
    <property type="component" value="Chromosome"/>
</dbReference>
<keyword evidence="4" id="KW-1185">Reference proteome</keyword>
<proteinExistence type="predicted"/>
<dbReference type="GO" id="GO:0003677">
    <property type="term" value="F:DNA binding"/>
    <property type="evidence" value="ECO:0007669"/>
    <property type="project" value="UniProtKB-KW"/>
</dbReference>
<dbReference type="CDD" id="cd00090">
    <property type="entry name" value="HTH_ARSR"/>
    <property type="match status" value="1"/>
</dbReference>
<keyword evidence="1" id="KW-0238">DNA-binding</keyword>
<accession>A0A160IKN0</accession>
<dbReference type="GO" id="GO:0003700">
    <property type="term" value="F:DNA-binding transcription factor activity"/>
    <property type="evidence" value="ECO:0007669"/>
    <property type="project" value="InterPro"/>
</dbReference>
<dbReference type="PANTHER" id="PTHR38600:SF2">
    <property type="entry name" value="SLL0088 PROTEIN"/>
    <property type="match status" value="1"/>
</dbReference>
<evidence type="ECO:0000259" key="2">
    <source>
        <dbReference type="SMART" id="SM00418"/>
    </source>
</evidence>
<evidence type="ECO:0000313" key="4">
    <source>
        <dbReference type="Proteomes" id="UP000076623"/>
    </source>
</evidence>
<feature type="domain" description="HTH arsR-type" evidence="2">
    <location>
        <begin position="11"/>
        <end position="96"/>
    </location>
</feature>
<dbReference type="STRING" id="1221500.ABE65_004000"/>
<dbReference type="SUPFAM" id="SSF46785">
    <property type="entry name" value="Winged helix' DNA-binding domain"/>
    <property type="match status" value="1"/>
</dbReference>
<dbReference type="InterPro" id="IPR011991">
    <property type="entry name" value="ArsR-like_HTH"/>
</dbReference>
<evidence type="ECO:0000256" key="1">
    <source>
        <dbReference type="ARBA" id="ARBA00023125"/>
    </source>
</evidence>
<dbReference type="InterPro" id="IPR001845">
    <property type="entry name" value="HTH_ArsR_DNA-bd_dom"/>
</dbReference>
<dbReference type="InterPro" id="IPR036390">
    <property type="entry name" value="WH_DNA-bd_sf"/>
</dbReference>
<dbReference type="RefSeq" id="WP_066391510.1">
    <property type="nucleotide sequence ID" value="NZ_CP015378.1"/>
</dbReference>
<dbReference type="SMART" id="SM00418">
    <property type="entry name" value="HTH_ARSR"/>
    <property type="match status" value="1"/>
</dbReference>
<dbReference type="Gene3D" id="1.10.10.10">
    <property type="entry name" value="Winged helix-like DNA-binding domain superfamily/Winged helix DNA-binding domain"/>
    <property type="match status" value="1"/>
</dbReference>
<dbReference type="KEGG" id="fpn:ABE65_004000"/>
<evidence type="ECO:0000313" key="3">
    <source>
        <dbReference type="EMBL" id="ANC76020.1"/>
    </source>
</evidence>
<dbReference type="PANTHER" id="PTHR38600">
    <property type="entry name" value="TRANSCRIPTIONAL REGULATORY PROTEIN"/>
    <property type="match status" value="1"/>
</dbReference>
<sequence>MQEIYHIREVEQLKVISDPLRIKILWEILDEAKTGKILSDLLEVPAPKIHYHLKELERVGLINVERTEEKNGIVQKFYRPVAHSFSIAEILPDQRHAVRDELSDALKENILVSLEKTKSMVRKLDPEILAYSDSPLKFGYRHVKLSSDQVKLLHDKAKEISDLISEFKKNESDDGEIYHYFMLSFPLKETPYPEEELE</sequence>
<dbReference type="EMBL" id="CP015378">
    <property type="protein sequence ID" value="ANC76020.1"/>
    <property type="molecule type" value="Genomic_DNA"/>
</dbReference>
<dbReference type="Pfam" id="PF12840">
    <property type="entry name" value="HTH_20"/>
    <property type="match status" value="1"/>
</dbReference>
<organism evidence="3 4">
    <name type="scientific">Fictibacillus phosphorivorans</name>
    <dbReference type="NCBI Taxonomy" id="1221500"/>
    <lineage>
        <taxon>Bacteria</taxon>
        <taxon>Bacillati</taxon>
        <taxon>Bacillota</taxon>
        <taxon>Bacilli</taxon>
        <taxon>Bacillales</taxon>
        <taxon>Fictibacillaceae</taxon>
        <taxon>Fictibacillus</taxon>
    </lineage>
</organism>
<name>A0A160IKN0_9BACL</name>
<gene>
    <name evidence="3" type="ORF">ABE65_004000</name>
</gene>
<dbReference type="AlphaFoldDB" id="A0A160IKN0"/>
<protein>
    <recommendedName>
        <fullName evidence="2">HTH arsR-type domain-containing protein</fullName>
    </recommendedName>
</protein>
<dbReference type="InterPro" id="IPR036388">
    <property type="entry name" value="WH-like_DNA-bd_sf"/>
</dbReference>